<evidence type="ECO:0000256" key="9">
    <source>
        <dbReference type="ARBA" id="ARBA00023163"/>
    </source>
</evidence>
<organism evidence="16">
    <name type="scientific">Perinereis aibuhitensis</name>
    <name type="common">Korean lugworm</name>
    <name type="synonym">Nereis aibuhitensis</name>
    <dbReference type="NCBI Taxonomy" id="126650"/>
    <lineage>
        <taxon>Eukaryota</taxon>
        <taxon>Metazoa</taxon>
        <taxon>Spiralia</taxon>
        <taxon>Lophotrochozoa</taxon>
        <taxon>Annelida</taxon>
        <taxon>Polychaeta</taxon>
        <taxon>Errantia</taxon>
        <taxon>Phyllodocida</taxon>
        <taxon>Nereididae</taxon>
        <taxon>Perinereis</taxon>
    </lineage>
</organism>
<evidence type="ECO:0000256" key="2">
    <source>
        <dbReference type="ARBA" id="ARBA00022665"/>
    </source>
</evidence>
<name>A0A1L2A6R0_PERAI</name>
<dbReference type="PRINTS" id="PR00047">
    <property type="entry name" value="STROIDFINGER"/>
</dbReference>
<dbReference type="InterPro" id="IPR013088">
    <property type="entry name" value="Znf_NHR/GATA"/>
</dbReference>
<evidence type="ECO:0000256" key="13">
    <source>
        <dbReference type="SAM" id="MobiDB-lite"/>
    </source>
</evidence>
<dbReference type="PROSITE" id="PS51030">
    <property type="entry name" value="NUCLEAR_REC_DBD_2"/>
    <property type="match status" value="1"/>
</dbReference>
<feature type="compositionally biased region" description="Basic residues" evidence="13">
    <location>
        <begin position="139"/>
        <end position="149"/>
    </location>
</feature>
<dbReference type="SMART" id="SM00430">
    <property type="entry name" value="HOLI"/>
    <property type="match status" value="1"/>
</dbReference>
<evidence type="ECO:0000256" key="5">
    <source>
        <dbReference type="ARBA" id="ARBA00022833"/>
    </source>
</evidence>
<reference evidence="16" key="1">
    <citation type="submission" date="2015-01" db="EMBL/GenBank/DDBJ databases">
        <authorList>
            <person name="Xiang T."/>
            <person name="Song Y."/>
            <person name="Huang L."/>
            <person name="Wang B."/>
            <person name="Wu P."/>
        </authorList>
    </citation>
    <scope>NUCLEOTIDE SEQUENCE</scope>
</reference>
<sequence>MSMSHSEPRNLGNLPTTDMAEELVQSTSNASFGQDHETQESYGSPTNGATPSTETSHSPVDQDGQETRKKCQICNDFASGFHYGVWSCEGCKAFFKRSLQGPVDYMCPATNNCTIDKHRRKSCQACRFRKCLDVGMMKRRERRSKKSRSHGSDEEKISVKKMKKPLSPPEVHDLRNNDLDTQRTRHAPVVELNESSESNATLQASSEEISSPSMHTTTQTSPFILIPSPSSSTGSNSHTLDPSAINSDPGPPLDQPHPLVVQLEQNDLPTKMLGQALTESETEYSLLHKLISLADLELVDIVNWAKAIPGFSELLLHDRIALLESCWMELLCVGAAWRSRLNSTFQINFAEDLHLNEELASKAKLSSIVGEIWQISRQFMYFELSHHEFLLLRVILLLNSESVRLTSVEAMYDLRGRCLDALHFECGRTLGKISESSCVRMAQILCILPFARQVSLKSITHLFNLHNQHTVPVGELVAEMLVAQKEQIVSVATSSSLIK</sequence>
<keyword evidence="2" id="KW-0754">Steroid-binding</keyword>
<keyword evidence="5 12" id="KW-0862">Zinc</keyword>
<evidence type="ECO:0000313" key="16">
    <source>
        <dbReference type="EMBL" id="ALQ81851.1"/>
    </source>
</evidence>
<dbReference type="PROSITE" id="PS00031">
    <property type="entry name" value="NUCLEAR_REC_DBD_1"/>
    <property type="match status" value="1"/>
</dbReference>
<dbReference type="GO" id="GO:0008270">
    <property type="term" value="F:zinc ion binding"/>
    <property type="evidence" value="ECO:0007669"/>
    <property type="project" value="UniProtKB-KW"/>
</dbReference>
<keyword evidence="7" id="KW-0446">Lipid-binding</keyword>
<comment type="similarity">
    <text evidence="1">Belongs to the nuclear hormone receptor family. NR3 subfamily.</text>
</comment>
<evidence type="ECO:0000256" key="12">
    <source>
        <dbReference type="RuleBase" id="RU004334"/>
    </source>
</evidence>
<dbReference type="PRINTS" id="PR00398">
    <property type="entry name" value="STRDHORMONER"/>
</dbReference>
<evidence type="ECO:0000256" key="3">
    <source>
        <dbReference type="ARBA" id="ARBA00022723"/>
    </source>
</evidence>
<protein>
    <submittedName>
        <fullName evidence="16">Estrogen receptor</fullName>
    </submittedName>
</protein>
<dbReference type="Gene3D" id="3.30.50.10">
    <property type="entry name" value="Erythroid Transcription Factor GATA-1, subunit A"/>
    <property type="match status" value="1"/>
</dbReference>
<evidence type="ECO:0000259" key="14">
    <source>
        <dbReference type="PROSITE" id="PS51030"/>
    </source>
</evidence>
<feature type="compositionally biased region" description="Basic and acidic residues" evidence="13">
    <location>
        <begin position="170"/>
        <end position="183"/>
    </location>
</feature>
<feature type="compositionally biased region" description="Low complexity" evidence="13">
    <location>
        <begin position="221"/>
        <end position="237"/>
    </location>
</feature>
<dbReference type="PROSITE" id="PS51843">
    <property type="entry name" value="NR_LBD"/>
    <property type="match status" value="1"/>
</dbReference>
<dbReference type="InterPro" id="IPR000536">
    <property type="entry name" value="Nucl_hrmn_rcpt_lig-bd"/>
</dbReference>
<keyword evidence="3 12" id="KW-0479">Metal-binding</keyword>
<feature type="domain" description="NR LBD" evidence="15">
    <location>
        <begin position="252"/>
        <end position="484"/>
    </location>
</feature>
<dbReference type="CDD" id="cd07171">
    <property type="entry name" value="NR_DBD_ER"/>
    <property type="match status" value="1"/>
</dbReference>
<feature type="region of interest" description="Disordered" evidence="13">
    <location>
        <begin position="139"/>
        <end position="258"/>
    </location>
</feature>
<evidence type="ECO:0000256" key="6">
    <source>
        <dbReference type="ARBA" id="ARBA00023015"/>
    </source>
</evidence>
<evidence type="ECO:0000256" key="10">
    <source>
        <dbReference type="ARBA" id="ARBA00023170"/>
    </source>
</evidence>
<keyword evidence="4 12" id="KW-0863">Zinc-finger</keyword>
<dbReference type="GO" id="GO:0043565">
    <property type="term" value="F:sequence-specific DNA binding"/>
    <property type="evidence" value="ECO:0007669"/>
    <property type="project" value="InterPro"/>
</dbReference>
<feature type="region of interest" description="Disordered" evidence="13">
    <location>
        <begin position="1"/>
        <end position="65"/>
    </location>
</feature>
<dbReference type="SUPFAM" id="SSF48508">
    <property type="entry name" value="Nuclear receptor ligand-binding domain"/>
    <property type="match status" value="1"/>
</dbReference>
<comment type="subcellular location">
    <subcellularLocation>
        <location evidence="12">Nucleus</location>
    </subcellularLocation>
</comment>
<dbReference type="InterPro" id="IPR050200">
    <property type="entry name" value="Nuclear_hormone_rcpt_NR3"/>
</dbReference>
<evidence type="ECO:0000259" key="15">
    <source>
        <dbReference type="PROSITE" id="PS51843"/>
    </source>
</evidence>
<evidence type="ECO:0000256" key="11">
    <source>
        <dbReference type="ARBA" id="ARBA00023242"/>
    </source>
</evidence>
<dbReference type="InterPro" id="IPR001723">
    <property type="entry name" value="Nuclear_hrmn_rcpt"/>
</dbReference>
<evidence type="ECO:0000256" key="8">
    <source>
        <dbReference type="ARBA" id="ARBA00023125"/>
    </source>
</evidence>
<dbReference type="PANTHER" id="PTHR48092">
    <property type="entry name" value="KNIRPS-RELATED PROTEIN-RELATED"/>
    <property type="match status" value="1"/>
</dbReference>
<dbReference type="SUPFAM" id="SSF57716">
    <property type="entry name" value="Glucocorticoid receptor-like (DNA-binding domain)"/>
    <property type="match status" value="1"/>
</dbReference>
<dbReference type="EMBL" id="KP728820">
    <property type="protein sequence ID" value="ALQ81851.1"/>
    <property type="molecule type" value="mRNA"/>
</dbReference>
<keyword evidence="11 12" id="KW-0539">Nucleus</keyword>
<evidence type="ECO:0000256" key="7">
    <source>
        <dbReference type="ARBA" id="ARBA00023121"/>
    </source>
</evidence>
<dbReference type="AlphaFoldDB" id="A0A1L2A6R0"/>
<feature type="compositionally biased region" description="Polar residues" evidence="13">
    <location>
        <begin position="193"/>
        <end position="220"/>
    </location>
</feature>
<dbReference type="GO" id="GO:0005496">
    <property type="term" value="F:steroid binding"/>
    <property type="evidence" value="ECO:0007669"/>
    <property type="project" value="UniProtKB-KW"/>
</dbReference>
<dbReference type="SMART" id="SM00399">
    <property type="entry name" value="ZnF_C4"/>
    <property type="match status" value="1"/>
</dbReference>
<dbReference type="InterPro" id="IPR001628">
    <property type="entry name" value="Znf_hrmn_rcpt"/>
</dbReference>
<evidence type="ECO:0000256" key="4">
    <source>
        <dbReference type="ARBA" id="ARBA00022771"/>
    </source>
</evidence>
<dbReference type="GO" id="GO:0005634">
    <property type="term" value="C:nucleus"/>
    <property type="evidence" value="ECO:0007669"/>
    <property type="project" value="UniProtKB-SubCell"/>
</dbReference>
<keyword evidence="8 12" id="KW-0238">DNA-binding</keyword>
<keyword evidence="6 12" id="KW-0805">Transcription regulation</keyword>
<evidence type="ECO:0000256" key="1">
    <source>
        <dbReference type="ARBA" id="ARBA00005413"/>
    </source>
</evidence>
<keyword evidence="10 12" id="KW-0675">Receptor</keyword>
<dbReference type="GO" id="GO:0003700">
    <property type="term" value="F:DNA-binding transcription factor activity"/>
    <property type="evidence" value="ECO:0007669"/>
    <property type="project" value="InterPro"/>
</dbReference>
<keyword evidence="9 12" id="KW-0804">Transcription</keyword>
<dbReference type="FunFam" id="3.30.50.10:FF:000139">
    <property type="entry name" value="Estrogen receptor beta a variant b"/>
    <property type="match status" value="1"/>
</dbReference>
<dbReference type="Pfam" id="PF00104">
    <property type="entry name" value="Hormone_recep"/>
    <property type="match status" value="1"/>
</dbReference>
<accession>A0A1L2A6R0</accession>
<proteinExistence type="evidence at transcript level"/>
<feature type="domain" description="Nuclear receptor" evidence="14">
    <location>
        <begin position="68"/>
        <end position="143"/>
    </location>
</feature>
<feature type="compositionally biased region" description="Polar residues" evidence="13">
    <location>
        <begin position="40"/>
        <end position="59"/>
    </location>
</feature>
<dbReference type="Pfam" id="PF00105">
    <property type="entry name" value="zf-C4"/>
    <property type="match status" value="1"/>
</dbReference>
<dbReference type="Gene3D" id="1.10.565.10">
    <property type="entry name" value="Retinoid X Receptor"/>
    <property type="match status" value="1"/>
</dbReference>
<dbReference type="InterPro" id="IPR035500">
    <property type="entry name" value="NHR-like_dom_sf"/>
</dbReference>